<protein>
    <submittedName>
        <fullName evidence="2">Regulator of G protein signaling 3b</fullName>
    </submittedName>
</protein>
<dbReference type="PANTHER" id="PTHR46848">
    <property type="entry name" value="REGULATOR OF G-PROTEIN SIGNALING 3"/>
    <property type="match status" value="1"/>
</dbReference>
<feature type="region of interest" description="Disordered" evidence="1">
    <location>
        <begin position="9"/>
        <end position="72"/>
    </location>
</feature>
<dbReference type="Ensembl" id="ENSSRHT00000089240.1">
    <property type="protein sequence ID" value="ENSSRHP00000086888.1"/>
    <property type="gene ID" value="ENSSRHG00000042978.1"/>
</dbReference>
<keyword evidence="3" id="KW-1185">Reference proteome</keyword>
<dbReference type="GO" id="GO:0005886">
    <property type="term" value="C:plasma membrane"/>
    <property type="evidence" value="ECO:0007669"/>
    <property type="project" value="TreeGrafter"/>
</dbReference>
<dbReference type="AlphaFoldDB" id="A0A673M8L4"/>
<feature type="compositionally biased region" description="Polar residues" evidence="1">
    <location>
        <begin position="20"/>
        <end position="31"/>
    </location>
</feature>
<sequence length="296" mass="33896">MKPYYEGLIHRPSYKPSGFDSVSSAKTQNKTPPLLSRPTNHKQGRRKKVSSPDNTGTREEVGESLWSWTGKQEENDYKTRTQTLKGLQQSPDYLQNGGLQAQATLCRSMNNTTTTLPPSSYRQSFANYQNCTIVQSHLPHSNYGTYVSLAPKILIFPVFVQPLDLCSPERVLMLSEEMILHDSKHIATVFIYTDLMLLTREDEPGRCNVLQSPLYLHEIQLQDGCVLYLPENRNTRTECLFSLEAFSSEQKRRVVQCLRDNIDKQLTLRDRIGPDQVLNQTQAHSLYFIHQELMGL</sequence>
<accession>A0A673M8L4</accession>
<dbReference type="GO" id="GO:0005634">
    <property type="term" value="C:nucleus"/>
    <property type="evidence" value="ECO:0007669"/>
    <property type="project" value="TreeGrafter"/>
</dbReference>
<feature type="compositionally biased region" description="Basic residues" evidence="1">
    <location>
        <begin position="39"/>
        <end position="49"/>
    </location>
</feature>
<dbReference type="Proteomes" id="UP000472270">
    <property type="component" value="Unassembled WGS sequence"/>
</dbReference>
<reference evidence="2" key="2">
    <citation type="submission" date="2025-09" db="UniProtKB">
        <authorList>
            <consortium name="Ensembl"/>
        </authorList>
    </citation>
    <scope>IDENTIFICATION</scope>
</reference>
<reference evidence="2" key="1">
    <citation type="submission" date="2025-08" db="UniProtKB">
        <authorList>
            <consortium name="Ensembl"/>
        </authorList>
    </citation>
    <scope>IDENTIFICATION</scope>
</reference>
<name>A0A673M8L4_9TELE</name>
<organism evidence="2 3">
    <name type="scientific">Sinocyclocheilus rhinocerous</name>
    <dbReference type="NCBI Taxonomy" id="307959"/>
    <lineage>
        <taxon>Eukaryota</taxon>
        <taxon>Metazoa</taxon>
        <taxon>Chordata</taxon>
        <taxon>Craniata</taxon>
        <taxon>Vertebrata</taxon>
        <taxon>Euteleostomi</taxon>
        <taxon>Actinopterygii</taxon>
        <taxon>Neopterygii</taxon>
        <taxon>Teleostei</taxon>
        <taxon>Ostariophysi</taxon>
        <taxon>Cypriniformes</taxon>
        <taxon>Cyprinidae</taxon>
        <taxon>Cyprininae</taxon>
        <taxon>Sinocyclocheilus</taxon>
    </lineage>
</organism>
<evidence type="ECO:0000256" key="1">
    <source>
        <dbReference type="SAM" id="MobiDB-lite"/>
    </source>
</evidence>
<evidence type="ECO:0000313" key="3">
    <source>
        <dbReference type="Proteomes" id="UP000472270"/>
    </source>
</evidence>
<dbReference type="PANTHER" id="PTHR46848:SF1">
    <property type="entry name" value="REGULATOR OF G-PROTEIN SIGNALING 3"/>
    <property type="match status" value="1"/>
</dbReference>
<evidence type="ECO:0000313" key="2">
    <source>
        <dbReference type="Ensembl" id="ENSSRHP00000086888.1"/>
    </source>
</evidence>
<proteinExistence type="predicted"/>